<dbReference type="AlphaFoldDB" id="A2EYJ3"/>
<keyword evidence="7" id="KW-0547">Nucleotide-binding</keyword>
<dbReference type="KEGG" id="tva:4760106"/>
<dbReference type="InParanoid" id="A2EYJ3"/>
<comment type="subcellular location">
    <subcellularLocation>
        <location evidence="1">Cell membrane</location>
        <topology evidence="1">Single-pass type I membrane protein</topology>
    </subcellularLocation>
</comment>
<accession>A2EYJ3</accession>
<evidence type="ECO:0000256" key="14">
    <source>
        <dbReference type="ARBA" id="ARBA00023170"/>
    </source>
</evidence>
<keyword evidence="4" id="KW-0808">Transferase</keyword>
<reference evidence="17" key="2">
    <citation type="journal article" date="2007" name="Science">
        <title>Draft genome sequence of the sexually transmitted pathogen Trichomonas vaginalis.</title>
        <authorList>
            <person name="Carlton J.M."/>
            <person name="Hirt R.P."/>
            <person name="Silva J.C."/>
            <person name="Delcher A.L."/>
            <person name="Schatz M."/>
            <person name="Zhao Q."/>
            <person name="Wortman J.R."/>
            <person name="Bidwell S.L."/>
            <person name="Alsmark U.C.M."/>
            <person name="Besteiro S."/>
            <person name="Sicheritz-Ponten T."/>
            <person name="Noel C.J."/>
            <person name="Dacks J.B."/>
            <person name="Foster P.G."/>
            <person name="Simillion C."/>
            <person name="Van de Peer Y."/>
            <person name="Miranda-Saavedra D."/>
            <person name="Barton G.J."/>
            <person name="Westrop G.D."/>
            <person name="Mueller S."/>
            <person name="Dessi D."/>
            <person name="Fiori P.L."/>
            <person name="Ren Q."/>
            <person name="Paulsen I."/>
            <person name="Zhang H."/>
            <person name="Bastida-Corcuera F.D."/>
            <person name="Simoes-Barbosa A."/>
            <person name="Brown M.T."/>
            <person name="Hayes R.D."/>
            <person name="Mukherjee M."/>
            <person name="Okumura C.Y."/>
            <person name="Schneider R."/>
            <person name="Smith A.J."/>
            <person name="Vanacova S."/>
            <person name="Villalvazo M."/>
            <person name="Haas B.J."/>
            <person name="Pertea M."/>
            <person name="Feldblyum T.V."/>
            <person name="Utterback T.R."/>
            <person name="Shu C.L."/>
            <person name="Osoegawa K."/>
            <person name="de Jong P.J."/>
            <person name="Hrdy I."/>
            <person name="Horvathova L."/>
            <person name="Zubacova Z."/>
            <person name="Dolezal P."/>
            <person name="Malik S.B."/>
            <person name="Logsdon J.M. Jr."/>
            <person name="Henze K."/>
            <person name="Gupta A."/>
            <person name="Wang C.C."/>
            <person name="Dunne R.L."/>
            <person name="Upcroft J.A."/>
            <person name="Upcroft P."/>
            <person name="White O."/>
            <person name="Salzberg S.L."/>
            <person name="Tang P."/>
            <person name="Chiu C.-H."/>
            <person name="Lee Y.-S."/>
            <person name="Embley T.M."/>
            <person name="Coombs G.H."/>
            <person name="Mottram J.C."/>
            <person name="Tachezy J."/>
            <person name="Fraser-Liggett C.M."/>
            <person name="Johnson P.J."/>
        </authorList>
    </citation>
    <scope>NUCLEOTIDE SEQUENCE [LARGE SCALE GENOMIC DNA]</scope>
    <source>
        <strain evidence="17">G3</strain>
    </source>
</reference>
<keyword evidence="11" id="KW-0472">Membrane</keyword>
<keyword evidence="15" id="KW-0325">Glycoprotein</keyword>
<keyword evidence="12" id="KW-0829">Tyrosine-protein kinase</keyword>
<evidence type="ECO:0000256" key="3">
    <source>
        <dbReference type="ARBA" id="ARBA00022475"/>
    </source>
</evidence>
<evidence type="ECO:0000256" key="11">
    <source>
        <dbReference type="ARBA" id="ARBA00023136"/>
    </source>
</evidence>
<dbReference type="Proteomes" id="UP000001542">
    <property type="component" value="Unassembled WGS sequence"/>
</dbReference>
<protein>
    <recommendedName>
        <fullName evidence="2">receptor protein-tyrosine kinase</fullName>
        <ecNumber evidence="2">2.7.10.1</ecNumber>
    </recommendedName>
</protein>
<evidence type="ECO:0000256" key="2">
    <source>
        <dbReference type="ARBA" id="ARBA00011902"/>
    </source>
</evidence>
<keyword evidence="8" id="KW-0418">Kinase</keyword>
<evidence type="ECO:0000256" key="9">
    <source>
        <dbReference type="ARBA" id="ARBA00022840"/>
    </source>
</evidence>
<keyword evidence="10" id="KW-1133">Transmembrane helix</keyword>
<dbReference type="VEuPathDB" id="TrichDB:TVAGG3_0586060"/>
<evidence type="ECO:0000256" key="6">
    <source>
        <dbReference type="ARBA" id="ARBA00022729"/>
    </source>
</evidence>
<evidence type="ECO:0000256" key="15">
    <source>
        <dbReference type="ARBA" id="ARBA00023180"/>
    </source>
</evidence>
<name>A2EYJ3_TRIV3</name>
<evidence type="ECO:0000256" key="4">
    <source>
        <dbReference type="ARBA" id="ARBA00022679"/>
    </source>
</evidence>
<dbReference type="EMBL" id="DS113541">
    <property type="protein sequence ID" value="EAY02269.1"/>
    <property type="molecule type" value="Genomic_DNA"/>
</dbReference>
<evidence type="ECO:0000256" key="13">
    <source>
        <dbReference type="ARBA" id="ARBA00023157"/>
    </source>
</evidence>
<keyword evidence="9" id="KW-0067">ATP-binding</keyword>
<evidence type="ECO:0000256" key="10">
    <source>
        <dbReference type="ARBA" id="ARBA00022989"/>
    </source>
</evidence>
<dbReference type="EC" id="2.7.10.1" evidence="2"/>
<keyword evidence="14" id="KW-0675">Receptor</keyword>
<dbReference type="GO" id="GO:0005886">
    <property type="term" value="C:plasma membrane"/>
    <property type="evidence" value="ECO:0007669"/>
    <property type="project" value="UniProtKB-SubCell"/>
</dbReference>
<gene>
    <name evidence="17" type="ORF">TVAG_030850</name>
</gene>
<reference evidence="17" key="1">
    <citation type="submission" date="2006-10" db="EMBL/GenBank/DDBJ databases">
        <authorList>
            <person name="Amadeo P."/>
            <person name="Zhao Q."/>
            <person name="Wortman J."/>
            <person name="Fraser-Liggett C."/>
            <person name="Carlton J."/>
        </authorList>
    </citation>
    <scope>NUCLEOTIDE SEQUENCE</scope>
    <source>
        <strain evidence="17">G3</strain>
    </source>
</reference>
<dbReference type="Pfam" id="PF12810">
    <property type="entry name" value="ALK_LTK_GRD"/>
    <property type="match status" value="1"/>
</dbReference>
<evidence type="ECO:0000256" key="1">
    <source>
        <dbReference type="ARBA" id="ARBA00004251"/>
    </source>
</evidence>
<dbReference type="VEuPathDB" id="TrichDB:TVAG_030850"/>
<evidence type="ECO:0000256" key="5">
    <source>
        <dbReference type="ARBA" id="ARBA00022692"/>
    </source>
</evidence>
<evidence type="ECO:0000313" key="17">
    <source>
        <dbReference type="EMBL" id="EAY02269.1"/>
    </source>
</evidence>
<feature type="domain" description="ALK/LTK-like glycine-rich" evidence="16">
    <location>
        <begin position="10"/>
        <end position="104"/>
    </location>
</feature>
<dbReference type="GO" id="GO:0005524">
    <property type="term" value="F:ATP binding"/>
    <property type="evidence" value="ECO:0007669"/>
    <property type="project" value="UniProtKB-KW"/>
</dbReference>
<evidence type="ECO:0000259" key="16">
    <source>
        <dbReference type="Pfam" id="PF12810"/>
    </source>
</evidence>
<keyword evidence="6" id="KW-0732">Signal</keyword>
<dbReference type="RefSeq" id="XP_001314586.1">
    <property type="nucleotide sequence ID" value="XM_001314557.1"/>
</dbReference>
<proteinExistence type="predicted"/>
<dbReference type="InterPro" id="IPR055163">
    <property type="entry name" value="ALK/LTK-like_GRD"/>
</dbReference>
<evidence type="ECO:0000313" key="18">
    <source>
        <dbReference type="Proteomes" id="UP000001542"/>
    </source>
</evidence>
<keyword evidence="18" id="KW-1185">Reference proteome</keyword>
<keyword evidence="13" id="KW-1015">Disulfide bond</keyword>
<dbReference type="GO" id="GO:0004714">
    <property type="term" value="F:transmembrane receptor protein tyrosine kinase activity"/>
    <property type="evidence" value="ECO:0007669"/>
    <property type="project" value="UniProtKB-EC"/>
</dbReference>
<organism evidence="17 18">
    <name type="scientific">Trichomonas vaginalis (strain ATCC PRA-98 / G3)</name>
    <dbReference type="NCBI Taxonomy" id="412133"/>
    <lineage>
        <taxon>Eukaryota</taxon>
        <taxon>Metamonada</taxon>
        <taxon>Parabasalia</taxon>
        <taxon>Trichomonadida</taxon>
        <taxon>Trichomonadidae</taxon>
        <taxon>Trichomonas</taxon>
    </lineage>
</organism>
<evidence type="ECO:0000256" key="8">
    <source>
        <dbReference type="ARBA" id="ARBA00022777"/>
    </source>
</evidence>
<keyword evidence="3" id="KW-1003">Cell membrane</keyword>
<sequence length="131" mass="13995">MASYVPNSTGFGGMGGNGYYSGASIDYAGAGGGGSSFISGYEGCIALNSDADNSPNPNNSSIHYSGKYFINPIMIQGNNYMPLYTSDSYGIGNLGRCVIRITVLSHFICTDQRNYILELNLVKISLVFIEM</sequence>
<keyword evidence="5" id="KW-0812">Transmembrane</keyword>
<evidence type="ECO:0000256" key="7">
    <source>
        <dbReference type="ARBA" id="ARBA00022741"/>
    </source>
</evidence>
<evidence type="ECO:0000256" key="12">
    <source>
        <dbReference type="ARBA" id="ARBA00023137"/>
    </source>
</evidence>